<sequence length="263" mass="28442">MSRYISVLGLAARSCFLKGLAIMVVSVLLSGLLLYLLPEGVERESYMDENGVVQWIYEAYDLSEIPEVSRAAAPLAGGFGLLCTVMARTGGGKGAKTAYTVGRLRVKPGTVRRLWTGYYFMMLVLYWAMAAAMLYGVMRYRVGLAAESMDIGPQSLVLAFYGSNLLHHILPISDFFAWIGGIVGLLACAVGCMDVAQKEWTGQVGGPLMGIAVALTLGSFWVPMESSRILVGIVIGEMVVIWAALISWSGGDMCEEAVDDWRA</sequence>
<evidence type="ECO:0000313" key="3">
    <source>
        <dbReference type="Proteomes" id="UP000681343"/>
    </source>
</evidence>
<dbReference type="EMBL" id="AP023415">
    <property type="protein sequence ID" value="BCK78842.1"/>
    <property type="molecule type" value="Genomic_DNA"/>
</dbReference>
<evidence type="ECO:0000313" key="2">
    <source>
        <dbReference type="EMBL" id="BCK78842.1"/>
    </source>
</evidence>
<keyword evidence="1" id="KW-1133">Transmembrane helix</keyword>
<evidence type="ECO:0000256" key="1">
    <source>
        <dbReference type="SAM" id="Phobius"/>
    </source>
</evidence>
<feature type="transmembrane region" description="Helical" evidence="1">
    <location>
        <begin position="229"/>
        <end position="248"/>
    </location>
</feature>
<organism evidence="2 3">
    <name type="scientific">Vescimonas fastidiosa</name>
    <dbReference type="NCBI Taxonomy" id="2714353"/>
    <lineage>
        <taxon>Bacteria</taxon>
        <taxon>Bacillati</taxon>
        <taxon>Bacillota</taxon>
        <taxon>Clostridia</taxon>
        <taxon>Eubacteriales</taxon>
        <taxon>Oscillospiraceae</taxon>
        <taxon>Vescimonas</taxon>
    </lineage>
</organism>
<dbReference type="RefSeq" id="WP_212819846.1">
    <property type="nucleotide sequence ID" value="NZ_AP023415.1"/>
</dbReference>
<reference evidence="2" key="1">
    <citation type="submission" date="2020-09" db="EMBL/GenBank/DDBJ databases">
        <title>New species isolated from human feces.</title>
        <authorList>
            <person name="Kitahara M."/>
            <person name="Shigeno Y."/>
            <person name="Shime M."/>
            <person name="Matsumoto Y."/>
            <person name="Nakamura S."/>
            <person name="Motooka D."/>
            <person name="Fukuoka S."/>
            <person name="Nishikawa H."/>
            <person name="Benno Y."/>
        </authorList>
    </citation>
    <scope>NUCLEOTIDE SEQUENCE</scope>
    <source>
        <strain evidence="2">MM35</strain>
    </source>
</reference>
<accession>A0A810PXP2</accession>
<gene>
    <name evidence="2" type="ORF">MM35RIKEN_10340</name>
</gene>
<dbReference type="AlphaFoldDB" id="A0A810PXP2"/>
<feature type="transmembrane region" description="Helical" evidence="1">
    <location>
        <begin position="204"/>
        <end position="223"/>
    </location>
</feature>
<name>A0A810PXP2_9FIRM</name>
<dbReference type="KEGG" id="vfa:MM35RIKEN_10340"/>
<dbReference type="Proteomes" id="UP000681343">
    <property type="component" value="Chromosome"/>
</dbReference>
<proteinExistence type="predicted"/>
<feature type="transmembrane region" description="Helical" evidence="1">
    <location>
        <begin position="117"/>
        <end position="138"/>
    </location>
</feature>
<keyword evidence="1" id="KW-0812">Transmembrane</keyword>
<keyword evidence="3" id="KW-1185">Reference proteome</keyword>
<protein>
    <submittedName>
        <fullName evidence="2">Uncharacterized protein</fullName>
    </submittedName>
</protein>
<feature type="transmembrane region" description="Helical" evidence="1">
    <location>
        <begin position="175"/>
        <end position="192"/>
    </location>
</feature>
<feature type="transmembrane region" description="Helical" evidence="1">
    <location>
        <begin position="20"/>
        <end position="37"/>
    </location>
</feature>
<keyword evidence="1" id="KW-0472">Membrane</keyword>